<dbReference type="PANTHER" id="PTHR10629:SF52">
    <property type="entry name" value="DNA (CYTOSINE-5)-METHYLTRANSFERASE 1"/>
    <property type="match status" value="1"/>
</dbReference>
<dbReference type="InterPro" id="IPR050390">
    <property type="entry name" value="C5-Methyltransferase"/>
</dbReference>
<name>A0AAD2LN49_CAMJU</name>
<dbReference type="GO" id="GO:0044027">
    <property type="term" value="P:negative regulation of gene expression via chromosomal CpG island methylation"/>
    <property type="evidence" value="ECO:0007669"/>
    <property type="project" value="TreeGrafter"/>
</dbReference>
<dbReference type="SUPFAM" id="SSF53335">
    <property type="entry name" value="S-adenosyl-L-methionine-dependent methyltransferases"/>
    <property type="match status" value="1"/>
</dbReference>
<evidence type="ECO:0000313" key="9">
    <source>
        <dbReference type="EMBL" id="EAL7595082.1"/>
    </source>
</evidence>
<dbReference type="AlphaFoldDB" id="A0AAD2LN49"/>
<sequence>MKVADIFCGVGGLSYGFSTNPFFNIVFANDIDKDAIKSYALNHPNTKVYHKNISKLDEMEMLNFGKIDLLLGGPPCQSYSTLGKRKMDERANLFQEYLRVLKILQPKIFIFENVIGLLSMQKGGLFKYICCQFKKINYVVDYSILNAAFYGVPQIRERLIIVGIRQDIYYGSFIFPQKTHDKFVSLKEALDDLPFIQSGENGNNKGYRFKPNNAFLSFVRKSEILKEHSSPKNNINLIRIMQTLKDGESKNSLPLELQPKSGYCNTYAKMWWDRPAPTITRNFATPSSSRCIHPRDSRALSIREGARLQSFPDDYIFYGSDTSKKLQIGNAVPPLLSIALADAVKKYILQGKINVS</sequence>
<dbReference type="InterPro" id="IPR029063">
    <property type="entry name" value="SAM-dependent_MTases_sf"/>
</dbReference>
<keyword evidence="4" id="KW-0680">Restriction system</keyword>
<dbReference type="Pfam" id="PF00145">
    <property type="entry name" value="DNA_methylase"/>
    <property type="match status" value="1"/>
</dbReference>
<keyword evidence="1 6" id="KW-0489">Methyltransferase</keyword>
<dbReference type="GO" id="GO:0003677">
    <property type="term" value="F:DNA binding"/>
    <property type="evidence" value="ECO:0007669"/>
    <property type="project" value="TreeGrafter"/>
</dbReference>
<accession>A0AAD2LN49</accession>
<gene>
    <name evidence="9" type="ORF">DVI03_05370</name>
</gene>
<proteinExistence type="inferred from homology"/>
<reference evidence="9 10" key="1">
    <citation type="submission" date="2018-07" db="EMBL/GenBank/DDBJ databases">
        <authorList>
            <consortium name="PulseNet: The National Subtyping Network for Foodborne Disease Surveillance"/>
            <person name="Tarr C.L."/>
            <person name="Trees E."/>
            <person name="Katz L.S."/>
            <person name="Carleton-Romer H.A."/>
            <person name="Stroika S."/>
            <person name="Kucerova Z."/>
            <person name="Roache K.F."/>
            <person name="Sabol A.L."/>
            <person name="Besser J."/>
            <person name="Gerner-Smidt P."/>
        </authorList>
    </citation>
    <scope>NUCLEOTIDE SEQUENCE [LARGE SCALE GENOMIC DNA]</scope>
    <source>
        <strain evidence="9 10">PNUSAC005307</strain>
    </source>
</reference>
<dbReference type="PRINTS" id="PR00105">
    <property type="entry name" value="C5METTRFRASE"/>
</dbReference>
<evidence type="ECO:0000256" key="2">
    <source>
        <dbReference type="ARBA" id="ARBA00022679"/>
    </source>
</evidence>
<dbReference type="EC" id="2.1.1.37" evidence="8"/>
<dbReference type="PANTHER" id="PTHR10629">
    <property type="entry name" value="CYTOSINE-SPECIFIC METHYLTRANSFERASE"/>
    <property type="match status" value="1"/>
</dbReference>
<feature type="active site" evidence="6">
    <location>
        <position position="76"/>
    </location>
</feature>
<dbReference type="InterPro" id="IPR001525">
    <property type="entry name" value="C5_MeTfrase"/>
</dbReference>
<dbReference type="Gene3D" id="3.40.50.150">
    <property type="entry name" value="Vaccinia Virus protein VP39"/>
    <property type="match status" value="1"/>
</dbReference>
<dbReference type="CDD" id="cd00315">
    <property type="entry name" value="Cyt_C5_DNA_methylase"/>
    <property type="match status" value="1"/>
</dbReference>
<dbReference type="NCBIfam" id="TIGR00675">
    <property type="entry name" value="dcm"/>
    <property type="match status" value="1"/>
</dbReference>
<keyword evidence="2 6" id="KW-0808">Transferase</keyword>
<dbReference type="Proteomes" id="UP000343544">
    <property type="component" value="Unassembled WGS sequence"/>
</dbReference>
<evidence type="ECO:0000313" key="10">
    <source>
        <dbReference type="Proteomes" id="UP000343544"/>
    </source>
</evidence>
<evidence type="ECO:0000256" key="3">
    <source>
        <dbReference type="ARBA" id="ARBA00022691"/>
    </source>
</evidence>
<comment type="catalytic activity">
    <reaction evidence="5 8">
        <text>a 2'-deoxycytidine in DNA + S-adenosyl-L-methionine = a 5-methyl-2'-deoxycytidine in DNA + S-adenosyl-L-homocysteine + H(+)</text>
        <dbReference type="Rhea" id="RHEA:13681"/>
        <dbReference type="Rhea" id="RHEA-COMP:11369"/>
        <dbReference type="Rhea" id="RHEA-COMP:11370"/>
        <dbReference type="ChEBI" id="CHEBI:15378"/>
        <dbReference type="ChEBI" id="CHEBI:57856"/>
        <dbReference type="ChEBI" id="CHEBI:59789"/>
        <dbReference type="ChEBI" id="CHEBI:85452"/>
        <dbReference type="ChEBI" id="CHEBI:85454"/>
        <dbReference type="EC" id="2.1.1.37"/>
    </reaction>
</comment>
<dbReference type="PROSITE" id="PS51679">
    <property type="entry name" value="SAM_MT_C5"/>
    <property type="match status" value="1"/>
</dbReference>
<dbReference type="GO" id="GO:0003886">
    <property type="term" value="F:DNA (cytosine-5-)-methyltransferase activity"/>
    <property type="evidence" value="ECO:0007669"/>
    <property type="project" value="UniProtKB-EC"/>
</dbReference>
<dbReference type="InterPro" id="IPR018117">
    <property type="entry name" value="C5_DNA_meth_AS"/>
</dbReference>
<evidence type="ECO:0000256" key="6">
    <source>
        <dbReference type="PROSITE-ProRule" id="PRU01016"/>
    </source>
</evidence>
<comment type="similarity">
    <text evidence="6 7">Belongs to the class I-like SAM-binding methyltransferase superfamily. C5-methyltransferase family.</text>
</comment>
<dbReference type="PROSITE" id="PS00094">
    <property type="entry name" value="C5_MTASE_1"/>
    <property type="match status" value="1"/>
</dbReference>
<dbReference type="EMBL" id="AACQYW010000011">
    <property type="protein sequence ID" value="EAL7595082.1"/>
    <property type="molecule type" value="Genomic_DNA"/>
</dbReference>
<protein>
    <recommendedName>
        <fullName evidence="8">Cytosine-specific methyltransferase</fullName>
        <ecNumber evidence="8">2.1.1.37</ecNumber>
    </recommendedName>
</protein>
<comment type="caution">
    <text evidence="9">The sequence shown here is derived from an EMBL/GenBank/DDBJ whole genome shotgun (WGS) entry which is preliminary data.</text>
</comment>
<dbReference type="Gene3D" id="3.90.120.10">
    <property type="entry name" value="DNA Methylase, subunit A, domain 2"/>
    <property type="match status" value="1"/>
</dbReference>
<dbReference type="GO" id="GO:0009307">
    <property type="term" value="P:DNA restriction-modification system"/>
    <property type="evidence" value="ECO:0007669"/>
    <property type="project" value="UniProtKB-KW"/>
</dbReference>
<evidence type="ECO:0000256" key="8">
    <source>
        <dbReference type="RuleBase" id="RU000417"/>
    </source>
</evidence>
<evidence type="ECO:0000256" key="4">
    <source>
        <dbReference type="ARBA" id="ARBA00022747"/>
    </source>
</evidence>
<keyword evidence="3 6" id="KW-0949">S-adenosyl-L-methionine</keyword>
<evidence type="ECO:0000256" key="1">
    <source>
        <dbReference type="ARBA" id="ARBA00022603"/>
    </source>
</evidence>
<organism evidence="9 10">
    <name type="scientific">Campylobacter jejuni</name>
    <dbReference type="NCBI Taxonomy" id="197"/>
    <lineage>
        <taxon>Bacteria</taxon>
        <taxon>Pseudomonadati</taxon>
        <taxon>Campylobacterota</taxon>
        <taxon>Epsilonproteobacteria</taxon>
        <taxon>Campylobacterales</taxon>
        <taxon>Campylobacteraceae</taxon>
        <taxon>Campylobacter</taxon>
    </lineage>
</organism>
<dbReference type="GO" id="GO:0032259">
    <property type="term" value="P:methylation"/>
    <property type="evidence" value="ECO:0007669"/>
    <property type="project" value="UniProtKB-KW"/>
</dbReference>
<evidence type="ECO:0000256" key="5">
    <source>
        <dbReference type="ARBA" id="ARBA00047422"/>
    </source>
</evidence>
<evidence type="ECO:0000256" key="7">
    <source>
        <dbReference type="RuleBase" id="RU000416"/>
    </source>
</evidence>